<protein>
    <submittedName>
        <fullName evidence="2">Uncharacterized protein</fullName>
    </submittedName>
</protein>
<feature type="transmembrane region" description="Helical" evidence="1">
    <location>
        <begin position="17"/>
        <end position="36"/>
    </location>
</feature>
<dbReference type="EMBL" id="MFQZ01000008">
    <property type="protein sequence ID" value="OGH87966.1"/>
    <property type="molecule type" value="Genomic_DNA"/>
</dbReference>
<proteinExistence type="predicted"/>
<organism evidence="2 3">
    <name type="scientific">Candidatus Magasanikbacteria bacterium RIFOXYC2_FULL_42_28</name>
    <dbReference type="NCBI Taxonomy" id="1798704"/>
    <lineage>
        <taxon>Bacteria</taxon>
        <taxon>Candidatus Magasanikiibacteriota</taxon>
    </lineage>
</organism>
<dbReference type="AlphaFoldDB" id="A0A1F6NVK0"/>
<name>A0A1F6NVK0_9BACT</name>
<evidence type="ECO:0000313" key="2">
    <source>
        <dbReference type="EMBL" id="OGH87966.1"/>
    </source>
</evidence>
<evidence type="ECO:0000256" key="1">
    <source>
        <dbReference type="SAM" id="Phobius"/>
    </source>
</evidence>
<sequence length="236" mass="27887">MKQIHFVNLLFLKTIRIFLWLLLWCGGSLALGMFWGEISKIFYSFSEYLSIWYVLIFAAFIYPIYLLIKTLNLEINLMEHLDYAKVMIKHKIKTLDAKKYPYLWCIDKNELFTIIYNKAEKNLSSQDGVFYPAQIDEILMEYENYLKEKRTQQYPIVAKNDTTKLQKEVEQAIDSLNPVHFPQLIKWRNANRNRLIEVILNEMTSSPNDSIGMILASYESDLEHLSPTLNNKTDHN</sequence>
<keyword evidence="1" id="KW-0812">Transmembrane</keyword>
<comment type="caution">
    <text evidence="2">The sequence shown here is derived from an EMBL/GenBank/DDBJ whole genome shotgun (WGS) entry which is preliminary data.</text>
</comment>
<reference evidence="2 3" key="1">
    <citation type="journal article" date="2016" name="Nat. Commun.">
        <title>Thousands of microbial genomes shed light on interconnected biogeochemical processes in an aquifer system.</title>
        <authorList>
            <person name="Anantharaman K."/>
            <person name="Brown C.T."/>
            <person name="Hug L.A."/>
            <person name="Sharon I."/>
            <person name="Castelle C.J."/>
            <person name="Probst A.J."/>
            <person name="Thomas B.C."/>
            <person name="Singh A."/>
            <person name="Wilkins M.J."/>
            <person name="Karaoz U."/>
            <person name="Brodie E.L."/>
            <person name="Williams K.H."/>
            <person name="Hubbard S.S."/>
            <person name="Banfield J.F."/>
        </authorList>
    </citation>
    <scope>NUCLEOTIDE SEQUENCE [LARGE SCALE GENOMIC DNA]</scope>
</reference>
<feature type="transmembrane region" description="Helical" evidence="1">
    <location>
        <begin position="48"/>
        <end position="68"/>
    </location>
</feature>
<evidence type="ECO:0000313" key="3">
    <source>
        <dbReference type="Proteomes" id="UP000177907"/>
    </source>
</evidence>
<gene>
    <name evidence="2" type="ORF">A3J93_02185</name>
</gene>
<accession>A0A1F6NVK0</accession>
<dbReference type="Proteomes" id="UP000177907">
    <property type="component" value="Unassembled WGS sequence"/>
</dbReference>
<keyword evidence="1" id="KW-1133">Transmembrane helix</keyword>
<keyword evidence="1" id="KW-0472">Membrane</keyword>